<dbReference type="Proteomes" id="UP000828390">
    <property type="component" value="Unassembled WGS sequence"/>
</dbReference>
<accession>A0A9D4G6G5</accession>
<sequence length="360" mass="40218">MEGVTSLTPPSIAFSNALSTGYLVLGSSLSGDVYENFLALPIEVVEGNTTIHTTRRQSMFLNTEPMSIDVDYARKQLYIYNKYTASLEMLNFDPETGLQNLPLKSLHSGLSRGFVMIALDWISNNLYWTDPIFRWVAVQSLQTNGHYRILVYDNIERPTGIAVDPIHKYMFWSDVGSFSKIERSSLTGNGRKTIISHRKNAYPIALDVDIASSKLYWVDALRDTVERSNLDGKEHTTIRKKALADHLFVDIAVFRDVVFALEMASSTETSGLLHRALVWATATTVCAADITGIHDELKYIATNKTCFPNLGSNLNWLTVDSHDQTIIFADGSDIYKVALDDVHTKQRIASATENVTGSYD</sequence>
<dbReference type="EMBL" id="JAIWYP010000006">
    <property type="protein sequence ID" value="KAH3811419.1"/>
    <property type="molecule type" value="Genomic_DNA"/>
</dbReference>
<evidence type="ECO:0000313" key="2">
    <source>
        <dbReference type="EMBL" id="KAH3811419.1"/>
    </source>
</evidence>
<dbReference type="Gene3D" id="2.120.10.30">
    <property type="entry name" value="TolB, C-terminal domain"/>
    <property type="match status" value="1"/>
</dbReference>
<evidence type="ECO:0000313" key="3">
    <source>
        <dbReference type="Proteomes" id="UP000828390"/>
    </source>
</evidence>
<feature type="repeat" description="LDL-receptor class B" evidence="1">
    <location>
        <begin position="124"/>
        <end position="167"/>
    </location>
</feature>
<dbReference type="InterPro" id="IPR011042">
    <property type="entry name" value="6-blade_b-propeller_TolB-like"/>
</dbReference>
<dbReference type="InterPro" id="IPR050778">
    <property type="entry name" value="Cueball_EGF_LRP_Nidogen"/>
</dbReference>
<dbReference type="InterPro" id="IPR000033">
    <property type="entry name" value="LDLR_classB_rpt"/>
</dbReference>
<dbReference type="SMART" id="SM00135">
    <property type="entry name" value="LY"/>
    <property type="match status" value="3"/>
</dbReference>
<feature type="repeat" description="LDL-receptor class B" evidence="1">
    <location>
        <begin position="168"/>
        <end position="212"/>
    </location>
</feature>
<dbReference type="SUPFAM" id="SSF63825">
    <property type="entry name" value="YWTD domain"/>
    <property type="match status" value="1"/>
</dbReference>
<reference evidence="2" key="2">
    <citation type="submission" date="2020-11" db="EMBL/GenBank/DDBJ databases">
        <authorList>
            <person name="McCartney M.A."/>
            <person name="Auch B."/>
            <person name="Kono T."/>
            <person name="Mallez S."/>
            <person name="Becker A."/>
            <person name="Gohl D.M."/>
            <person name="Silverstein K.A.T."/>
            <person name="Koren S."/>
            <person name="Bechman K.B."/>
            <person name="Herman A."/>
            <person name="Abrahante J.E."/>
            <person name="Garbe J."/>
        </authorList>
    </citation>
    <scope>NUCLEOTIDE SEQUENCE</scope>
    <source>
        <strain evidence="2">Duluth1</strain>
        <tissue evidence="2">Whole animal</tissue>
    </source>
</reference>
<protein>
    <submittedName>
        <fullName evidence="2">Uncharacterized protein</fullName>
    </submittedName>
</protein>
<reference evidence="2" key="1">
    <citation type="journal article" date="2019" name="bioRxiv">
        <title>The Genome of the Zebra Mussel, Dreissena polymorpha: A Resource for Invasive Species Research.</title>
        <authorList>
            <person name="McCartney M.A."/>
            <person name="Auch B."/>
            <person name="Kono T."/>
            <person name="Mallez S."/>
            <person name="Zhang Y."/>
            <person name="Obille A."/>
            <person name="Becker A."/>
            <person name="Abrahante J.E."/>
            <person name="Garbe J."/>
            <person name="Badalamenti J.P."/>
            <person name="Herman A."/>
            <person name="Mangelson H."/>
            <person name="Liachko I."/>
            <person name="Sullivan S."/>
            <person name="Sone E.D."/>
            <person name="Koren S."/>
            <person name="Silverstein K.A.T."/>
            <person name="Beckman K.B."/>
            <person name="Gohl D.M."/>
        </authorList>
    </citation>
    <scope>NUCLEOTIDE SEQUENCE</scope>
    <source>
        <strain evidence="2">Duluth1</strain>
        <tissue evidence="2">Whole animal</tissue>
    </source>
</reference>
<proteinExistence type="predicted"/>
<keyword evidence="3" id="KW-1185">Reference proteome</keyword>
<dbReference type="PROSITE" id="PS51120">
    <property type="entry name" value="LDLRB"/>
    <property type="match status" value="2"/>
</dbReference>
<evidence type="ECO:0000256" key="1">
    <source>
        <dbReference type="PROSITE-ProRule" id="PRU00461"/>
    </source>
</evidence>
<dbReference type="AlphaFoldDB" id="A0A9D4G6G5"/>
<gene>
    <name evidence="2" type="ORF">DPMN_139829</name>
</gene>
<comment type="caution">
    <text evidence="2">The sequence shown here is derived from an EMBL/GenBank/DDBJ whole genome shotgun (WGS) entry which is preliminary data.</text>
</comment>
<dbReference type="PANTHER" id="PTHR46513">
    <property type="entry name" value="VITELLOGENIN RECEPTOR-LIKE PROTEIN-RELATED-RELATED"/>
    <property type="match status" value="1"/>
</dbReference>
<dbReference type="PANTHER" id="PTHR46513:SF13">
    <property type="entry name" value="EGF-LIKE DOMAIN-CONTAINING PROTEIN"/>
    <property type="match status" value="1"/>
</dbReference>
<organism evidence="2 3">
    <name type="scientific">Dreissena polymorpha</name>
    <name type="common">Zebra mussel</name>
    <name type="synonym">Mytilus polymorpha</name>
    <dbReference type="NCBI Taxonomy" id="45954"/>
    <lineage>
        <taxon>Eukaryota</taxon>
        <taxon>Metazoa</taxon>
        <taxon>Spiralia</taxon>
        <taxon>Lophotrochozoa</taxon>
        <taxon>Mollusca</taxon>
        <taxon>Bivalvia</taxon>
        <taxon>Autobranchia</taxon>
        <taxon>Heteroconchia</taxon>
        <taxon>Euheterodonta</taxon>
        <taxon>Imparidentia</taxon>
        <taxon>Neoheterodontei</taxon>
        <taxon>Myida</taxon>
        <taxon>Dreissenoidea</taxon>
        <taxon>Dreissenidae</taxon>
        <taxon>Dreissena</taxon>
    </lineage>
</organism>
<dbReference type="Pfam" id="PF00058">
    <property type="entry name" value="Ldl_recept_b"/>
    <property type="match status" value="1"/>
</dbReference>
<name>A0A9D4G6G5_DREPO</name>